<evidence type="ECO:0000313" key="3">
    <source>
        <dbReference type="Proteomes" id="UP000184536"/>
    </source>
</evidence>
<gene>
    <name evidence="2" type="ORF">SAMN02745975_03614</name>
</gene>
<dbReference type="InterPro" id="IPR016181">
    <property type="entry name" value="Acyl_CoA_acyltransferase"/>
</dbReference>
<reference evidence="3" key="1">
    <citation type="submission" date="2016-11" db="EMBL/GenBank/DDBJ databases">
        <authorList>
            <person name="Varghese N."/>
            <person name="Submissions S."/>
        </authorList>
    </citation>
    <scope>NUCLEOTIDE SEQUENCE [LARGE SCALE GENOMIC DNA]</scope>
    <source>
        <strain evidence="3">DSM 17957</strain>
    </source>
</reference>
<organism evidence="2 3">
    <name type="scientific">Geosporobacter subterraneus DSM 17957</name>
    <dbReference type="NCBI Taxonomy" id="1121919"/>
    <lineage>
        <taxon>Bacteria</taxon>
        <taxon>Bacillati</taxon>
        <taxon>Bacillota</taxon>
        <taxon>Clostridia</taxon>
        <taxon>Peptostreptococcales</taxon>
        <taxon>Thermotaleaceae</taxon>
        <taxon>Geosporobacter</taxon>
    </lineage>
</organism>
<keyword evidence="1" id="KW-0812">Transmembrane</keyword>
<dbReference type="SUPFAM" id="SSF55729">
    <property type="entry name" value="Acyl-CoA N-acyltransferases (Nat)"/>
    <property type="match status" value="1"/>
</dbReference>
<evidence type="ECO:0000313" key="2">
    <source>
        <dbReference type="EMBL" id="SHK08987.1"/>
    </source>
</evidence>
<feature type="transmembrane region" description="Helical" evidence="1">
    <location>
        <begin position="6"/>
        <end position="28"/>
    </location>
</feature>
<keyword evidence="1" id="KW-0472">Membrane</keyword>
<evidence type="ECO:0000256" key="1">
    <source>
        <dbReference type="SAM" id="Phobius"/>
    </source>
</evidence>
<dbReference type="RefSeq" id="WP_110942586.1">
    <property type="nucleotide sequence ID" value="NZ_FQZV01000072.1"/>
</dbReference>
<dbReference type="STRING" id="1121919.SAMN02745975_03614"/>
<dbReference type="Proteomes" id="UP000184536">
    <property type="component" value="Unassembled WGS sequence"/>
</dbReference>
<protein>
    <submittedName>
        <fullName evidence="2">Inner membrane protein</fullName>
    </submittedName>
</protein>
<dbReference type="EMBL" id="FQZV01000072">
    <property type="protein sequence ID" value="SHK08987.1"/>
    <property type="molecule type" value="Genomic_DNA"/>
</dbReference>
<feature type="transmembrane region" description="Helical" evidence="1">
    <location>
        <begin position="40"/>
        <end position="69"/>
    </location>
</feature>
<keyword evidence="3" id="KW-1185">Reference proteome</keyword>
<name>A0A1M6PM90_9FIRM</name>
<keyword evidence="1" id="KW-1133">Transmembrane helix</keyword>
<dbReference type="AlphaFoldDB" id="A0A1M6PM90"/>
<dbReference type="Gene3D" id="3.40.630.30">
    <property type="match status" value="1"/>
</dbReference>
<proteinExistence type="predicted"/>
<dbReference type="OrthoDB" id="677174at2"/>
<sequence>MTDINWLEWLGYLASTLVAISLLMSSIVKLRLYNLVGSALFTVYGFSIGALPVGIINLFIFFINIYYLYKIYTEKEYFQILEIGRDDKYLHHFFDYYDKEIKSFFPDFQKRLGEKTIGFYILRNLTPAGIFIASHYDEETLWIDVDFAIPEYRDFKTGKYFFTERREIFVGKGYKKFYTHTNNPVHRSYLKKMGFIESNIGNQVILVKNI</sequence>
<accession>A0A1M6PM90</accession>